<reference evidence="1" key="1">
    <citation type="journal article" date="2011" name="PLoS Biol.">
        <title>Gene gain and loss during evolution of obligate parasitism in the white rust pathogen of Arabidopsis thaliana.</title>
        <authorList>
            <person name="Kemen E."/>
            <person name="Gardiner A."/>
            <person name="Schultz-Larsen T."/>
            <person name="Kemen A.C."/>
            <person name="Balmuth A.L."/>
            <person name="Robert-Seilaniantz A."/>
            <person name="Bailey K."/>
            <person name="Holub E."/>
            <person name="Studholme D.J."/>
            <person name="Maclean D."/>
            <person name="Jones J.D."/>
        </authorList>
    </citation>
    <scope>NUCLEOTIDE SEQUENCE</scope>
</reference>
<accession>F0W7M9</accession>
<sequence length="72" mass="8261">MNIWDNTIDYSRLCSLSNFSQECALQSESILATMRSQQEPPRSSSEDLGTLALYIVLDNHEPNRSWVWIVSI</sequence>
<dbReference type="EMBL" id="FR824075">
    <property type="protein sequence ID" value="CCA17130.1"/>
    <property type="molecule type" value="Genomic_DNA"/>
</dbReference>
<protein>
    <submittedName>
        <fullName evidence="1">AlNc14C30G2834 protein</fullName>
    </submittedName>
</protein>
<gene>
    <name evidence="1" type="primary">AlNc14C30G2834</name>
    <name evidence="1" type="ORF">ALNC14_032730</name>
</gene>
<evidence type="ECO:0000313" key="1">
    <source>
        <dbReference type="EMBL" id="CCA17130.1"/>
    </source>
</evidence>
<dbReference type="AlphaFoldDB" id="F0W7M9"/>
<name>F0W7M9_9STRA</name>
<proteinExistence type="predicted"/>
<dbReference type="HOGENOM" id="CLU_2727489_0_0_1"/>
<organism evidence="1">
    <name type="scientific">Albugo laibachii Nc14</name>
    <dbReference type="NCBI Taxonomy" id="890382"/>
    <lineage>
        <taxon>Eukaryota</taxon>
        <taxon>Sar</taxon>
        <taxon>Stramenopiles</taxon>
        <taxon>Oomycota</taxon>
        <taxon>Peronosporomycetes</taxon>
        <taxon>Albuginales</taxon>
        <taxon>Albuginaceae</taxon>
        <taxon>Albugo</taxon>
    </lineage>
</organism>
<reference evidence="1" key="2">
    <citation type="submission" date="2011-02" db="EMBL/GenBank/DDBJ databases">
        <authorList>
            <person name="MacLean D."/>
        </authorList>
    </citation>
    <scope>NUCLEOTIDE SEQUENCE</scope>
</reference>